<dbReference type="KEGG" id="paca:ID47_00775"/>
<dbReference type="EMBL" id="CP008941">
    <property type="protein sequence ID" value="AIK95604.1"/>
    <property type="molecule type" value="Genomic_DNA"/>
</dbReference>
<reference evidence="1 2" key="1">
    <citation type="submission" date="2014-07" db="EMBL/GenBank/DDBJ databases">
        <title>Comparative genomic insights into amoeba endosymbionts belonging to the families of Holosporaceae and Candidatus Midichloriaceae within Rickettsiales.</title>
        <authorList>
            <person name="Wang Z."/>
            <person name="Wu M."/>
        </authorList>
    </citation>
    <scope>NUCLEOTIDE SEQUENCE [LARGE SCALE GENOMIC DNA]</scope>
    <source>
        <strain evidence="1">PRA3</strain>
    </source>
</reference>
<dbReference type="AlphaFoldDB" id="A0A077AUA1"/>
<accession>A0A077AUA1</accession>
<keyword evidence="2" id="KW-1185">Reference proteome</keyword>
<dbReference type="HOGENOM" id="CLU_1812265_0_0_5"/>
<gene>
    <name evidence="1" type="ORF">ID47_00775</name>
</gene>
<sequence length="142" mass="15983">MVFRKIINILVLIPYVKIIIKSSFAVDADFGQAQTPLKLSVNRLLDEQKEVKALNLSVQESDILKSQQHIIHQVDLLSAKRFSQSASNFTFNGRGGQIETMDLCDRARFINQTRLLTKIKAPPPSAIEHAIKSGENLKQKIL</sequence>
<organism evidence="1 2">
    <name type="scientific">Candidatus Odyssella acanthamoebae</name>
    <dbReference type="NCBI Taxonomy" id="91604"/>
    <lineage>
        <taxon>Bacteria</taxon>
        <taxon>Pseudomonadati</taxon>
        <taxon>Pseudomonadota</taxon>
        <taxon>Alphaproteobacteria</taxon>
        <taxon>Holosporales</taxon>
        <taxon>Candidatus Paracaedibacteraceae</taxon>
        <taxon>Candidatus Odyssella</taxon>
    </lineage>
</organism>
<dbReference type="RefSeq" id="WP_038462832.1">
    <property type="nucleotide sequence ID" value="NZ_CP008941.1"/>
</dbReference>
<evidence type="ECO:0000313" key="1">
    <source>
        <dbReference type="EMBL" id="AIK95604.1"/>
    </source>
</evidence>
<protein>
    <submittedName>
        <fullName evidence="1">Uncharacterized protein</fullName>
    </submittedName>
</protein>
<name>A0A077AUA1_9PROT</name>
<evidence type="ECO:0000313" key="2">
    <source>
        <dbReference type="Proteomes" id="UP000028926"/>
    </source>
</evidence>
<proteinExistence type="predicted"/>
<dbReference type="Proteomes" id="UP000028926">
    <property type="component" value="Chromosome"/>
</dbReference>